<feature type="region of interest" description="Disordered" evidence="1">
    <location>
        <begin position="185"/>
        <end position="260"/>
    </location>
</feature>
<accession>A0ABP0HHH6</accession>
<name>A0ABP0HHH6_9DINO</name>
<protein>
    <submittedName>
        <fullName evidence="2">Cytoplasmic</fullName>
    </submittedName>
</protein>
<evidence type="ECO:0000313" key="2">
    <source>
        <dbReference type="EMBL" id="CAK8989535.1"/>
    </source>
</evidence>
<evidence type="ECO:0000313" key="3">
    <source>
        <dbReference type="Proteomes" id="UP001642464"/>
    </source>
</evidence>
<sequence length="804" mass="90778">MEKGLIPLAALDVIRGWLLLEMATPGEEDRRLIRAATRNKLGYYDIRSALLSMYEEKHHRNPFQHQRGGGKGGVFSADVDTTSWDEFEPYDPGASSSSHDQTNLYGTMEGQSWNDWDSWYDTSWYHDGWSEWSPADSPSHAEEPSSPDQANMVHHLMQEQEDAERQHMELQALTAESERTLAEARRAVTQAAKDRGWNSPPQQRQPRPTSMHPKGKGKGYGYGSNSFGPNQFGKSGKGRGKPGSPKGKFKGSSHFKGSGKGKDLHFSAHYMYPIFSAEHNPAELGPNESIVDTGATASAGGRWAVQQLCTAVINARPDATMEVYTSAELKAMMKEVVQEQMAELAASSSQGANDETLAQYHKKLAKAKAKSKGYTKFDDTRTQGPDQRDPRMQKETWPCFGDHPEVTMGNNRYGQWTECSKCGLRLKYTPATNAPAQTTKTNLPMNVTEAIARLRTQGWNADEMTAPTLKAAIEVVAKEKIFMEKKPRAKAKAKEQEEGGGRLLDDGAEAHEQHYDAAGGEACQRWLSREEAQQLKGAAQEFKIGAILASLQDFEPWVVWEICCRPQSALSDACSRMGLKACRKMLEDGYDIERDATRVRLLQDQKEEKPKRIWWSLKCTPWTSIQNLNQRNEHQIEALRKKRQKARRGVRIALATLQQMITADPEIKFYWEWPKGAYEGWRLPEMQAFEKEMAKLNVRLYWTEIHGCMFGMTAPDGECIKKEWYVMSNDYDFDYHCNVLCDHSHTHREGGMIGMGSAAVEATGYYPPEFAYMQDQVPEALNQPYLELMQRNLVKNGKKTLQKA</sequence>
<feature type="compositionally biased region" description="Basic residues" evidence="1">
    <location>
        <begin position="247"/>
        <end position="259"/>
    </location>
</feature>
<evidence type="ECO:0000256" key="1">
    <source>
        <dbReference type="SAM" id="MobiDB-lite"/>
    </source>
</evidence>
<organism evidence="2 3">
    <name type="scientific">Durusdinium trenchii</name>
    <dbReference type="NCBI Taxonomy" id="1381693"/>
    <lineage>
        <taxon>Eukaryota</taxon>
        <taxon>Sar</taxon>
        <taxon>Alveolata</taxon>
        <taxon>Dinophyceae</taxon>
        <taxon>Suessiales</taxon>
        <taxon>Symbiodiniaceae</taxon>
        <taxon>Durusdinium</taxon>
    </lineage>
</organism>
<reference evidence="2 3" key="1">
    <citation type="submission" date="2024-02" db="EMBL/GenBank/DDBJ databases">
        <authorList>
            <person name="Chen Y."/>
            <person name="Shah S."/>
            <person name="Dougan E. K."/>
            <person name="Thang M."/>
            <person name="Chan C."/>
        </authorList>
    </citation>
    <scope>NUCLEOTIDE SEQUENCE [LARGE SCALE GENOMIC DNA]</scope>
</reference>
<dbReference type="Proteomes" id="UP001642464">
    <property type="component" value="Unassembled WGS sequence"/>
</dbReference>
<keyword evidence="3" id="KW-1185">Reference proteome</keyword>
<feature type="compositionally biased region" description="Basic and acidic residues" evidence="1">
    <location>
        <begin position="185"/>
        <end position="196"/>
    </location>
</feature>
<feature type="region of interest" description="Disordered" evidence="1">
    <location>
        <begin position="371"/>
        <end position="398"/>
    </location>
</feature>
<gene>
    <name evidence="2" type="ORF">SCF082_LOCUS1847</name>
</gene>
<feature type="compositionally biased region" description="Basic and acidic residues" evidence="1">
    <location>
        <begin position="375"/>
        <end position="394"/>
    </location>
</feature>
<comment type="caution">
    <text evidence="2">The sequence shown here is derived from an EMBL/GenBank/DDBJ whole genome shotgun (WGS) entry which is preliminary data.</text>
</comment>
<proteinExistence type="predicted"/>
<dbReference type="EMBL" id="CAXAMM010000903">
    <property type="protein sequence ID" value="CAK8989535.1"/>
    <property type="molecule type" value="Genomic_DNA"/>
</dbReference>